<name>A0AAD5MDK2_PARTN</name>
<evidence type="ECO:0000313" key="1">
    <source>
        <dbReference type="EMBL" id="KAJ1356640.1"/>
    </source>
</evidence>
<keyword evidence="2" id="KW-1185">Reference proteome</keyword>
<dbReference type="Proteomes" id="UP001196413">
    <property type="component" value="Unassembled WGS sequence"/>
</dbReference>
<comment type="caution">
    <text evidence="1">The sequence shown here is derived from an EMBL/GenBank/DDBJ whole genome shotgun (WGS) entry which is preliminary data.</text>
</comment>
<reference evidence="1" key="1">
    <citation type="submission" date="2021-06" db="EMBL/GenBank/DDBJ databases">
        <title>Parelaphostrongylus tenuis whole genome reference sequence.</title>
        <authorList>
            <person name="Garwood T.J."/>
            <person name="Larsen P.A."/>
            <person name="Fountain-Jones N.M."/>
            <person name="Garbe J.R."/>
            <person name="Macchietto M.G."/>
            <person name="Kania S.A."/>
            <person name="Gerhold R.W."/>
            <person name="Richards J.E."/>
            <person name="Wolf T.M."/>
        </authorList>
    </citation>
    <scope>NUCLEOTIDE SEQUENCE</scope>
    <source>
        <strain evidence="1">MNPRO001-30</strain>
        <tissue evidence="1">Meninges</tissue>
    </source>
</reference>
<evidence type="ECO:0000313" key="2">
    <source>
        <dbReference type="Proteomes" id="UP001196413"/>
    </source>
</evidence>
<dbReference type="AlphaFoldDB" id="A0AAD5MDK2"/>
<sequence length="70" mass="7634">MFFKDYPYISSADVPPSPSSLTAEQPCRRQVSAIGNVPATSRSRADKHGNCVAFRLLEAMSSGCNVMLIR</sequence>
<protein>
    <submittedName>
        <fullName evidence="1">Uncharacterized protein</fullName>
    </submittedName>
</protein>
<organism evidence="1 2">
    <name type="scientific">Parelaphostrongylus tenuis</name>
    <name type="common">Meningeal worm</name>
    <dbReference type="NCBI Taxonomy" id="148309"/>
    <lineage>
        <taxon>Eukaryota</taxon>
        <taxon>Metazoa</taxon>
        <taxon>Ecdysozoa</taxon>
        <taxon>Nematoda</taxon>
        <taxon>Chromadorea</taxon>
        <taxon>Rhabditida</taxon>
        <taxon>Rhabditina</taxon>
        <taxon>Rhabditomorpha</taxon>
        <taxon>Strongyloidea</taxon>
        <taxon>Metastrongylidae</taxon>
        <taxon>Parelaphostrongylus</taxon>
    </lineage>
</organism>
<proteinExistence type="predicted"/>
<accession>A0AAD5MDK2</accession>
<dbReference type="EMBL" id="JAHQIW010002856">
    <property type="protein sequence ID" value="KAJ1356640.1"/>
    <property type="molecule type" value="Genomic_DNA"/>
</dbReference>
<gene>
    <name evidence="1" type="ORF">KIN20_014379</name>
</gene>